<feature type="domain" description="4Fe-4S ferredoxin-type" evidence="12">
    <location>
        <begin position="53"/>
        <end position="82"/>
    </location>
</feature>
<evidence type="ECO:0000256" key="6">
    <source>
        <dbReference type="ARBA" id="ARBA00022723"/>
    </source>
</evidence>
<reference evidence="13" key="1">
    <citation type="submission" date="2018-06" db="EMBL/GenBank/DDBJ databases">
        <authorList>
            <person name="Zhirakovskaya E."/>
        </authorList>
    </citation>
    <scope>NUCLEOTIDE SEQUENCE</scope>
</reference>
<feature type="transmembrane region" description="Helical" evidence="11">
    <location>
        <begin position="361"/>
        <end position="384"/>
    </location>
</feature>
<evidence type="ECO:0000313" key="13">
    <source>
        <dbReference type="EMBL" id="VAV95129.1"/>
    </source>
</evidence>
<dbReference type="Pfam" id="PF03916">
    <property type="entry name" value="NrfD"/>
    <property type="match status" value="1"/>
</dbReference>
<gene>
    <name evidence="13" type="ORF">MNBD_ACTINO02-592</name>
</gene>
<dbReference type="GO" id="GO:0046872">
    <property type="term" value="F:metal ion binding"/>
    <property type="evidence" value="ECO:0007669"/>
    <property type="project" value="UniProtKB-KW"/>
</dbReference>
<dbReference type="InterPro" id="IPR005614">
    <property type="entry name" value="NrfD-like"/>
</dbReference>
<keyword evidence="9" id="KW-0411">Iron-sulfur</keyword>
<evidence type="ECO:0000256" key="8">
    <source>
        <dbReference type="ARBA" id="ARBA00023004"/>
    </source>
</evidence>
<feature type="transmembrane region" description="Helical" evidence="11">
    <location>
        <begin position="296"/>
        <end position="316"/>
    </location>
</feature>
<keyword evidence="6" id="KW-0479">Metal-binding</keyword>
<keyword evidence="5 11" id="KW-0812">Transmembrane</keyword>
<feature type="transmembrane region" description="Helical" evidence="11">
    <location>
        <begin position="454"/>
        <end position="478"/>
    </location>
</feature>
<proteinExistence type="inferred from homology"/>
<dbReference type="GO" id="GO:0051539">
    <property type="term" value="F:4 iron, 4 sulfur cluster binding"/>
    <property type="evidence" value="ECO:0007669"/>
    <property type="project" value="UniProtKB-KW"/>
</dbReference>
<evidence type="ECO:0000256" key="4">
    <source>
        <dbReference type="ARBA" id="ARBA00022485"/>
    </source>
</evidence>
<evidence type="ECO:0000256" key="5">
    <source>
        <dbReference type="ARBA" id="ARBA00022692"/>
    </source>
</evidence>
<comment type="subcellular location">
    <subcellularLocation>
        <location evidence="1">Cell membrane</location>
        <topology evidence="1">Multi-pass membrane protein</topology>
    </subcellularLocation>
</comment>
<evidence type="ECO:0000256" key="7">
    <source>
        <dbReference type="ARBA" id="ARBA00022989"/>
    </source>
</evidence>
<keyword evidence="10 11" id="KW-0472">Membrane</keyword>
<dbReference type="PANTHER" id="PTHR43177:SF3">
    <property type="entry name" value="PROTEIN NRFC HOMOLOG"/>
    <property type="match status" value="1"/>
</dbReference>
<feature type="transmembrane region" description="Helical" evidence="11">
    <location>
        <begin position="328"/>
        <end position="349"/>
    </location>
</feature>
<evidence type="ECO:0000256" key="2">
    <source>
        <dbReference type="ARBA" id="ARBA00008929"/>
    </source>
</evidence>
<dbReference type="InterPro" id="IPR017900">
    <property type="entry name" value="4Fe4S_Fe_S_CS"/>
</dbReference>
<feature type="transmembrane region" description="Helical" evidence="11">
    <location>
        <begin position="404"/>
        <end position="426"/>
    </location>
</feature>
<keyword evidence="7 11" id="KW-1133">Transmembrane helix</keyword>
<dbReference type="CDD" id="cd10551">
    <property type="entry name" value="PsrB"/>
    <property type="match status" value="1"/>
</dbReference>
<dbReference type="SUPFAM" id="SSF54862">
    <property type="entry name" value="4Fe-4S ferredoxins"/>
    <property type="match status" value="1"/>
</dbReference>
<dbReference type="Pfam" id="PF13247">
    <property type="entry name" value="Fer4_11"/>
    <property type="match status" value="1"/>
</dbReference>
<evidence type="ECO:0000256" key="10">
    <source>
        <dbReference type="ARBA" id="ARBA00023136"/>
    </source>
</evidence>
<dbReference type="PROSITE" id="PS00198">
    <property type="entry name" value="4FE4S_FER_1"/>
    <property type="match status" value="1"/>
</dbReference>
<evidence type="ECO:0000256" key="1">
    <source>
        <dbReference type="ARBA" id="ARBA00004651"/>
    </source>
</evidence>
<evidence type="ECO:0000256" key="9">
    <source>
        <dbReference type="ARBA" id="ARBA00023014"/>
    </source>
</evidence>
<feature type="domain" description="4Fe-4S ferredoxin-type" evidence="12">
    <location>
        <begin position="21"/>
        <end position="52"/>
    </location>
</feature>
<accession>A0A3B0RTA0</accession>
<dbReference type="Gene3D" id="1.20.1630.10">
    <property type="entry name" value="Formate dehydrogenase/DMSO reductase domain"/>
    <property type="match status" value="1"/>
</dbReference>
<sequence length="507" mass="53436">MPLGVNRTWVKYVEQGTWPDTKRSFSVMRCNHCTDAPCVTICPTSALYKRSDGIVDFDTNICIGCKSCMQACPYDALYIDPNDNTAQKCNYCVHRIEIGLEPACVVVCPEQAIVAGDLDNPDSKIARLVAEGTLTQRAVERGTKPNLWYKGVEHVNVEPLAASRSDDGGIWRDPVDIEKSWLAIDLTDGPNTNKTPSRTVSNDAGHARVVYANEFPMPWGWRVSAYFLTKAISAGIAIAALVALVFGAGLDSAWMDTGAPLAGGLFLALTGVLLVMDLKRPDRFYYLLTKGNPSSWLVRGAWILTVQAALFGVWFLAGVTNQENVARIAIWFAALTGLATAGYTAFLFGQAKGRTLWNSPVLVWHMIAAAFTVGGGISLLASLVSDVDRAAPSGAALSSGGISVGVGSFALTMLVGATGLGITALLESRTNHGPDAAAAYHHLTEGAFAREYRLGLVLATLVPAACAVAVLGGLPVAIGAAGGVVGAIGVGFTDDAFVKAGQSVPLT</sequence>
<dbReference type="InterPro" id="IPR050954">
    <property type="entry name" value="ET_IronSulfur_Cluster-Binding"/>
</dbReference>
<keyword evidence="3" id="KW-1003">Cell membrane</keyword>
<dbReference type="EMBL" id="UOEK01000070">
    <property type="protein sequence ID" value="VAV95129.1"/>
    <property type="molecule type" value="Genomic_DNA"/>
</dbReference>
<dbReference type="AlphaFoldDB" id="A0A3B0RTA0"/>
<organism evidence="13">
    <name type="scientific">hydrothermal vent metagenome</name>
    <dbReference type="NCBI Taxonomy" id="652676"/>
    <lineage>
        <taxon>unclassified sequences</taxon>
        <taxon>metagenomes</taxon>
        <taxon>ecological metagenomes</taxon>
    </lineage>
</organism>
<dbReference type="PROSITE" id="PS51379">
    <property type="entry name" value="4FE4S_FER_2"/>
    <property type="match status" value="2"/>
</dbReference>
<dbReference type="InterPro" id="IPR017896">
    <property type="entry name" value="4Fe4S_Fe-S-bd"/>
</dbReference>
<dbReference type="Gene3D" id="3.30.70.20">
    <property type="match status" value="2"/>
</dbReference>
<feature type="transmembrane region" description="Helical" evidence="11">
    <location>
        <begin position="225"/>
        <end position="246"/>
    </location>
</feature>
<keyword evidence="4" id="KW-0004">4Fe-4S</keyword>
<keyword evidence="8" id="KW-0408">Iron</keyword>
<evidence type="ECO:0000256" key="11">
    <source>
        <dbReference type="SAM" id="Phobius"/>
    </source>
</evidence>
<evidence type="ECO:0000256" key="3">
    <source>
        <dbReference type="ARBA" id="ARBA00022475"/>
    </source>
</evidence>
<dbReference type="GO" id="GO:0005886">
    <property type="term" value="C:plasma membrane"/>
    <property type="evidence" value="ECO:0007669"/>
    <property type="project" value="UniProtKB-SubCell"/>
</dbReference>
<protein>
    <submittedName>
        <fullName evidence="13">Membrane-anchored, HycB/HydN/HyfA family, quad-[4Fe-4S] ferredoxin</fullName>
    </submittedName>
</protein>
<feature type="transmembrane region" description="Helical" evidence="11">
    <location>
        <begin position="258"/>
        <end position="276"/>
    </location>
</feature>
<name>A0A3B0RTA0_9ZZZZ</name>
<evidence type="ECO:0000259" key="12">
    <source>
        <dbReference type="PROSITE" id="PS51379"/>
    </source>
</evidence>
<comment type="similarity">
    <text evidence="2">Belongs to the NrfD family.</text>
</comment>
<dbReference type="PANTHER" id="PTHR43177">
    <property type="entry name" value="PROTEIN NRFC"/>
    <property type="match status" value="1"/>
</dbReference>